<dbReference type="Pfam" id="PF01090">
    <property type="entry name" value="Ribosomal_S19e"/>
    <property type="match status" value="1"/>
</dbReference>
<evidence type="ECO:0000256" key="1">
    <source>
        <dbReference type="ARBA" id="ARBA00010014"/>
    </source>
</evidence>
<dbReference type="PANTHER" id="PTHR11710:SF0">
    <property type="entry name" value="40S RIBOSOMAL PROTEIN S19"/>
    <property type="match status" value="1"/>
</dbReference>
<dbReference type="AlphaFoldDB" id="A0A2S5B435"/>
<evidence type="ECO:0000313" key="5">
    <source>
        <dbReference type="Proteomes" id="UP000237144"/>
    </source>
</evidence>
<dbReference type="PANTHER" id="PTHR11710">
    <property type="entry name" value="40S RIBOSOMAL PROTEIN S19"/>
    <property type="match status" value="1"/>
</dbReference>
<dbReference type="Proteomes" id="UP000237144">
    <property type="component" value="Unassembled WGS sequence"/>
</dbReference>
<evidence type="ECO:0000256" key="3">
    <source>
        <dbReference type="ARBA" id="ARBA00023274"/>
    </source>
</evidence>
<reference evidence="4 5" key="1">
    <citation type="journal article" date="2018" name="Front. Microbiol.">
        <title>Prospects for Fungal Bioremediation of Acidic Radioactive Waste Sites: Characterization and Genome Sequence of Rhodotorula taiwanensis MD1149.</title>
        <authorList>
            <person name="Tkavc R."/>
            <person name="Matrosova V.Y."/>
            <person name="Grichenko O.E."/>
            <person name="Gostincar C."/>
            <person name="Volpe R.P."/>
            <person name="Klimenkova P."/>
            <person name="Gaidamakova E.K."/>
            <person name="Zhou C.E."/>
            <person name="Stewart B.J."/>
            <person name="Lyman M.G."/>
            <person name="Malfatti S.A."/>
            <person name="Rubinfeld B."/>
            <person name="Courtot M."/>
            <person name="Singh J."/>
            <person name="Dalgard C.L."/>
            <person name="Hamilton T."/>
            <person name="Frey K.G."/>
            <person name="Gunde-Cimerman N."/>
            <person name="Dugan L."/>
            <person name="Daly M.J."/>
        </authorList>
    </citation>
    <scope>NUCLEOTIDE SEQUENCE [LARGE SCALE GENOMIC DNA]</scope>
    <source>
        <strain evidence="4 5">MD1149</strain>
    </source>
</reference>
<dbReference type="SUPFAM" id="SSF46785">
    <property type="entry name" value="Winged helix' DNA-binding domain"/>
    <property type="match status" value="1"/>
</dbReference>
<dbReference type="InterPro" id="IPR036390">
    <property type="entry name" value="WH_DNA-bd_sf"/>
</dbReference>
<dbReference type="SUPFAM" id="SSF54637">
    <property type="entry name" value="Thioesterase/thiol ester dehydrase-isomerase"/>
    <property type="match status" value="1"/>
</dbReference>
<dbReference type="InterPro" id="IPR001266">
    <property type="entry name" value="Ribosomal_eS19"/>
</dbReference>
<dbReference type="SMART" id="SM01413">
    <property type="entry name" value="Ribosomal_S19e"/>
    <property type="match status" value="1"/>
</dbReference>
<evidence type="ECO:0000256" key="2">
    <source>
        <dbReference type="ARBA" id="ARBA00022980"/>
    </source>
</evidence>
<dbReference type="Pfam" id="PF13279">
    <property type="entry name" value="4HBT_2"/>
    <property type="match status" value="1"/>
</dbReference>
<sequence>MVNVRDVTADAFINAYAQHLKRSGKLEVPVWVDLVKTGTGKELAPYDADWYYIRTAAVARHIYLRKHVGVGALTKLHGGAVNRGNRPSHHRDGSGSVERKIMQGLEKIGVLEKDTARGGRRISIDGQRDLDRIATAVQEELREQAEEDSENAMSLVSRLVPSAVIDRLEPVLARLPSLVGVPRPLKWAFLALLLFNMDGLPGVWHARIIGPFTWFQILVKLGKKFPNWRIGKDEFEFRTKREFRATPNSSDTFGFHLSNSSFAVCLDHVRGPYAFELVGAAYGIDGMTFALGGTSFDYQKEIPVWTKFEVENRLLGYDKKWLYIQTDFQSCPHPKTGERKIYCRTLSRVVIKHNRRTVSPHRAFALTGYGVKHGAQNWAVVQTMTKEEQLKWLFGEDVEKAKEIVLGPVERGMEGKSQWPGQLA</sequence>
<dbReference type="Gene3D" id="1.10.10.10">
    <property type="entry name" value="Winged helix-like DNA-binding domain superfamily/Winged helix DNA-binding domain"/>
    <property type="match status" value="1"/>
</dbReference>
<dbReference type="GO" id="GO:0003735">
    <property type="term" value="F:structural constituent of ribosome"/>
    <property type="evidence" value="ECO:0007669"/>
    <property type="project" value="InterPro"/>
</dbReference>
<dbReference type="GO" id="GO:0022627">
    <property type="term" value="C:cytosolic small ribosomal subunit"/>
    <property type="evidence" value="ECO:0007669"/>
    <property type="project" value="TreeGrafter"/>
</dbReference>
<evidence type="ECO:0000313" key="4">
    <source>
        <dbReference type="EMBL" id="POY71542.1"/>
    </source>
</evidence>
<dbReference type="GO" id="GO:0003723">
    <property type="term" value="F:RNA binding"/>
    <property type="evidence" value="ECO:0007669"/>
    <property type="project" value="TreeGrafter"/>
</dbReference>
<protein>
    <recommendedName>
        <fullName evidence="6">40S ribosomal protein S19</fullName>
    </recommendedName>
</protein>
<accession>A0A2S5B435</accession>
<keyword evidence="2" id="KW-0689">Ribosomal protein</keyword>
<gene>
    <name evidence="4" type="ORF">BMF94_5463</name>
</gene>
<dbReference type="STRING" id="741276.A0A2S5B435"/>
<keyword evidence="3" id="KW-0687">Ribonucleoprotein</keyword>
<proteinExistence type="inferred from homology"/>
<dbReference type="InterPro" id="IPR036388">
    <property type="entry name" value="WH-like_DNA-bd_sf"/>
</dbReference>
<dbReference type="GO" id="GO:0006412">
    <property type="term" value="P:translation"/>
    <property type="evidence" value="ECO:0007669"/>
    <property type="project" value="InterPro"/>
</dbReference>
<dbReference type="InterPro" id="IPR029069">
    <property type="entry name" value="HotDog_dom_sf"/>
</dbReference>
<dbReference type="FunFam" id="1.10.10.10:FF:000118">
    <property type="entry name" value="40S ribosomal protein S19"/>
    <property type="match status" value="1"/>
</dbReference>
<comment type="caution">
    <text evidence="4">The sequence shown here is derived from an EMBL/GenBank/DDBJ whole genome shotgun (WGS) entry which is preliminary data.</text>
</comment>
<keyword evidence="5" id="KW-1185">Reference proteome</keyword>
<dbReference type="OrthoDB" id="265761at2759"/>
<dbReference type="EMBL" id="PJQD01000083">
    <property type="protein sequence ID" value="POY71542.1"/>
    <property type="molecule type" value="Genomic_DNA"/>
</dbReference>
<organism evidence="4 5">
    <name type="scientific">Rhodotorula taiwanensis</name>
    <dbReference type="NCBI Taxonomy" id="741276"/>
    <lineage>
        <taxon>Eukaryota</taxon>
        <taxon>Fungi</taxon>
        <taxon>Dikarya</taxon>
        <taxon>Basidiomycota</taxon>
        <taxon>Pucciniomycotina</taxon>
        <taxon>Microbotryomycetes</taxon>
        <taxon>Sporidiobolales</taxon>
        <taxon>Sporidiobolaceae</taxon>
        <taxon>Rhodotorula</taxon>
    </lineage>
</organism>
<name>A0A2S5B435_9BASI</name>
<comment type="similarity">
    <text evidence="1">Belongs to the eukaryotic ribosomal protein eS19 family.</text>
</comment>
<dbReference type="GO" id="GO:0000028">
    <property type="term" value="P:ribosomal small subunit assembly"/>
    <property type="evidence" value="ECO:0007669"/>
    <property type="project" value="TreeGrafter"/>
</dbReference>
<evidence type="ECO:0008006" key="6">
    <source>
        <dbReference type="Google" id="ProtNLM"/>
    </source>
</evidence>